<dbReference type="EMBL" id="JAIQUM010000001">
    <property type="protein sequence ID" value="MBZ5748866.1"/>
    <property type="molecule type" value="Genomic_DNA"/>
</dbReference>
<feature type="chain" id="PRO_5045800000" evidence="1">
    <location>
        <begin position="26"/>
        <end position="143"/>
    </location>
</feature>
<dbReference type="RefSeq" id="WP_224136065.1">
    <property type="nucleotide sequence ID" value="NZ_JAIQUM010000001.1"/>
</dbReference>
<gene>
    <name evidence="2" type="ORF">K9V48_01015</name>
</gene>
<dbReference type="Proteomes" id="UP001165287">
    <property type="component" value="Unassembled WGS sequence"/>
</dbReference>
<comment type="caution">
    <text evidence="2">The sequence shown here is derived from an EMBL/GenBank/DDBJ whole genome shotgun (WGS) entry which is preliminary data.</text>
</comment>
<reference evidence="2" key="1">
    <citation type="submission" date="2024-05" db="EMBL/GenBank/DDBJ databases">
        <title>Metabacillus sp. nov., isolated from the rhizosphere soil of tomato plants.</title>
        <authorList>
            <person name="Ma R."/>
        </authorList>
    </citation>
    <scope>NUCLEOTIDE SEQUENCE</scope>
    <source>
        <strain evidence="2">DBTR6</strain>
    </source>
</reference>
<accession>A0ABS7UKL5</accession>
<keyword evidence="1" id="KW-0732">Signal</keyword>
<evidence type="ECO:0000313" key="3">
    <source>
        <dbReference type="Proteomes" id="UP001165287"/>
    </source>
</evidence>
<evidence type="ECO:0000256" key="1">
    <source>
        <dbReference type="SAM" id="SignalP"/>
    </source>
</evidence>
<evidence type="ECO:0000313" key="2">
    <source>
        <dbReference type="EMBL" id="MBZ5748866.1"/>
    </source>
</evidence>
<protein>
    <submittedName>
        <fullName evidence="2">Uncharacterized protein</fullName>
    </submittedName>
</protein>
<feature type="signal peptide" evidence="1">
    <location>
        <begin position="1"/>
        <end position="25"/>
    </location>
</feature>
<organism evidence="2 3">
    <name type="scientific">Metabacillus rhizolycopersici</name>
    <dbReference type="NCBI Taxonomy" id="2875709"/>
    <lineage>
        <taxon>Bacteria</taxon>
        <taxon>Bacillati</taxon>
        <taxon>Bacillota</taxon>
        <taxon>Bacilli</taxon>
        <taxon>Bacillales</taxon>
        <taxon>Bacillaceae</taxon>
        <taxon>Metabacillus</taxon>
    </lineage>
</organism>
<keyword evidence="3" id="KW-1185">Reference proteome</keyword>
<sequence length="143" mass="16377">MRKTFTCILLFFCINLFFISQNIEAANDTIKVLDIETSTVIKEVPTSSDIDGDVKEAIKSITQVTVQAKPVPKKGYLIKIPLTKSLKVKNKWFDDIVSEVLLLYNPSTKRQGKIILYNDENTPLFFDIDYDFSPLLKKINLQE</sequence>
<name>A0ABS7UKL5_9BACI</name>
<proteinExistence type="predicted"/>